<dbReference type="GO" id="GO:0006749">
    <property type="term" value="P:glutathione metabolic process"/>
    <property type="evidence" value="ECO:0007669"/>
    <property type="project" value="TreeGrafter"/>
</dbReference>
<evidence type="ECO:0000256" key="2">
    <source>
        <dbReference type="ARBA" id="ARBA00009899"/>
    </source>
</evidence>
<protein>
    <recommendedName>
        <fullName evidence="4">glutathione transferase</fullName>
        <ecNumber evidence="4">2.5.1.18</ecNumber>
    </recommendedName>
</protein>
<keyword evidence="6" id="KW-0808">Transferase</keyword>
<proteinExistence type="inferred from homology"/>
<dbReference type="Pfam" id="PF02798">
    <property type="entry name" value="GST_N"/>
    <property type="match status" value="2"/>
</dbReference>
<evidence type="ECO:0000256" key="5">
    <source>
        <dbReference type="ARBA" id="ARBA00022490"/>
    </source>
</evidence>
<dbReference type="InterPro" id="IPR010987">
    <property type="entry name" value="Glutathione-S-Trfase_C-like"/>
</dbReference>
<feature type="domain" description="GST C-terminal" evidence="9">
    <location>
        <begin position="325"/>
        <end position="462"/>
    </location>
</feature>
<dbReference type="SFLD" id="SFLDG01153">
    <property type="entry name" value="Main.4:_Theta-like"/>
    <property type="match status" value="2"/>
</dbReference>
<dbReference type="InterPro" id="IPR036282">
    <property type="entry name" value="Glutathione-S-Trfase_C_sf"/>
</dbReference>
<dbReference type="Pfam" id="PF00043">
    <property type="entry name" value="GST_C"/>
    <property type="match status" value="2"/>
</dbReference>
<dbReference type="CDD" id="cd03050">
    <property type="entry name" value="GST_N_Theta"/>
    <property type="match status" value="2"/>
</dbReference>
<evidence type="ECO:0000256" key="1">
    <source>
        <dbReference type="ARBA" id="ARBA00004496"/>
    </source>
</evidence>
<evidence type="ECO:0000259" key="9">
    <source>
        <dbReference type="PROSITE" id="PS50405"/>
    </source>
</evidence>
<dbReference type="InterPro" id="IPR040079">
    <property type="entry name" value="Glutathione_S-Trfase"/>
</dbReference>
<reference evidence="11" key="1">
    <citation type="submission" date="2010-06" db="EMBL/GenBank/DDBJ databases">
        <authorList>
            <person name="Jiang H."/>
            <person name="Abraham K."/>
            <person name="Ali S."/>
            <person name="Alsbrooks S.L."/>
            <person name="Anim B.N."/>
            <person name="Anosike U.S."/>
            <person name="Attaway T."/>
            <person name="Bandaranaike D.P."/>
            <person name="Battles P.K."/>
            <person name="Bell S.N."/>
            <person name="Bell A.V."/>
            <person name="Beltran B."/>
            <person name="Bickham C."/>
            <person name="Bustamante Y."/>
            <person name="Caleb T."/>
            <person name="Canada A."/>
            <person name="Cardenas V."/>
            <person name="Carter K."/>
            <person name="Chacko J."/>
            <person name="Chandrabose M.N."/>
            <person name="Chavez D."/>
            <person name="Chavez A."/>
            <person name="Chen L."/>
            <person name="Chu H.-S."/>
            <person name="Claassen K.J."/>
            <person name="Cockrell R."/>
            <person name="Collins M."/>
            <person name="Cooper J.A."/>
            <person name="Cree A."/>
            <person name="Curry S.M."/>
            <person name="Da Y."/>
            <person name="Dao M.D."/>
            <person name="Das B."/>
            <person name="Davila M.-L."/>
            <person name="Davy-Carroll L."/>
            <person name="Denson S."/>
            <person name="Dinh H."/>
            <person name="Ebong V.E."/>
            <person name="Edwards J.R."/>
            <person name="Egan A."/>
            <person name="El-Daye J."/>
            <person name="Escobedo L."/>
            <person name="Fernandez S."/>
            <person name="Fernando P.R."/>
            <person name="Flagg N."/>
            <person name="Forbes L.D."/>
            <person name="Fowler R.G."/>
            <person name="Fu Q."/>
            <person name="Gabisi R.A."/>
            <person name="Ganer J."/>
            <person name="Garbino Pronczuk A."/>
            <person name="Garcia R.M."/>
            <person name="Garner T."/>
            <person name="Garrett T.E."/>
            <person name="Gonzalez D.A."/>
            <person name="Hamid H."/>
            <person name="Hawkins E.S."/>
            <person name="Hirani K."/>
            <person name="Hogues M.E."/>
            <person name="Hollins B."/>
            <person name="Hsiao C.-H."/>
            <person name="Jabil R."/>
            <person name="James M.L."/>
            <person name="Jhangiani S.N."/>
            <person name="Johnson B."/>
            <person name="Johnson Q."/>
            <person name="Joshi V."/>
            <person name="Kalu J.B."/>
            <person name="Kam C."/>
            <person name="Kashfia A."/>
            <person name="Keebler J."/>
            <person name="Kisamo H."/>
            <person name="Kovar C.L."/>
            <person name="Lago L.A."/>
            <person name="Lai C.-Y."/>
            <person name="Laidlaw J."/>
            <person name="Lara F."/>
            <person name="Le T.-K."/>
            <person name="Lee S.L."/>
            <person name="Legall F.H."/>
            <person name="Lemon S.J."/>
            <person name="Lewis L.R."/>
            <person name="Li B."/>
            <person name="Liu Y."/>
            <person name="Liu Y.-S."/>
            <person name="Lopez J."/>
            <person name="Lozado R.J."/>
            <person name="Lu J."/>
            <person name="Madu R.C."/>
            <person name="Maheshwari M."/>
            <person name="Maheshwari R."/>
            <person name="Malloy K."/>
            <person name="Martinez E."/>
            <person name="Mathew T."/>
            <person name="Mercado I.C."/>
            <person name="Mercado C."/>
            <person name="Meyer B."/>
            <person name="Montgomery K."/>
            <person name="Morgan M.B."/>
            <person name="Munidasa M."/>
            <person name="Nazareth L.V."/>
            <person name="Nelson J."/>
            <person name="Ng B.M."/>
            <person name="Nguyen N.B."/>
            <person name="Nguyen P.Q."/>
            <person name="Nguyen T."/>
            <person name="Obregon M."/>
            <person name="Okwuonu G.O."/>
            <person name="Onwere C.G."/>
            <person name="Orozco G."/>
            <person name="Parra A."/>
            <person name="Patel S."/>
            <person name="Patil S."/>
            <person name="Perez A."/>
            <person name="Perez Y."/>
            <person name="Pham C."/>
            <person name="Primus E.L."/>
            <person name="Pu L.-L."/>
            <person name="Puazo M."/>
            <person name="Qin X."/>
            <person name="Quiroz J.B."/>
            <person name="Reese J."/>
            <person name="Richards S."/>
            <person name="Rives C.M."/>
            <person name="Robberts R."/>
            <person name="Ruiz S.J."/>
            <person name="Ruiz M.J."/>
            <person name="Santibanez J."/>
            <person name="Schneider B.W."/>
            <person name="Sisson I."/>
            <person name="Smith M."/>
            <person name="Sodergren E."/>
            <person name="Song X.-Z."/>
            <person name="Song B.B."/>
            <person name="Summersgill H."/>
            <person name="Thelus R."/>
            <person name="Thornton R.D."/>
            <person name="Trejos Z.Y."/>
            <person name="Usmani K."/>
            <person name="Vattathil S."/>
            <person name="Villasana D."/>
            <person name="Walker D.L."/>
            <person name="Wang S."/>
            <person name="Wang K."/>
            <person name="White C.S."/>
            <person name="Williams A.C."/>
            <person name="Williamson J."/>
            <person name="Wilson K."/>
            <person name="Woghiren I.O."/>
            <person name="Woodworth J.R."/>
            <person name="Worley K.C."/>
            <person name="Wright R.A."/>
            <person name="Wu W."/>
            <person name="Young L."/>
            <person name="Zhang L."/>
            <person name="Zhang J."/>
            <person name="Zhu Y."/>
            <person name="Muzny D.M."/>
            <person name="Weinstock G."/>
            <person name="Gibbs R.A."/>
        </authorList>
    </citation>
    <scope>NUCLEOTIDE SEQUENCE [LARGE SCALE GENOMIC DNA]</scope>
    <source>
        <strain evidence="11">LSR1</strain>
    </source>
</reference>
<dbReference type="GO" id="GO:0004364">
    <property type="term" value="F:glutathione transferase activity"/>
    <property type="evidence" value="ECO:0007669"/>
    <property type="project" value="UniProtKB-EC"/>
</dbReference>
<feature type="domain" description="GST N-terminal" evidence="8">
    <location>
        <begin position="2"/>
        <end position="83"/>
    </location>
</feature>
<evidence type="ECO:0000256" key="6">
    <source>
        <dbReference type="ARBA" id="ARBA00022679"/>
    </source>
</evidence>
<feature type="domain" description="GST N-terminal" evidence="8">
    <location>
        <begin position="238"/>
        <end position="319"/>
    </location>
</feature>
<accession>A0A8R2H2Q0</accession>
<dbReference type="FunFam" id="1.20.1050.10:FF:000008">
    <property type="entry name" value="Glutathione S-transferase theta-1"/>
    <property type="match status" value="2"/>
</dbReference>
<reference evidence="10" key="2">
    <citation type="submission" date="2022-06" db="UniProtKB">
        <authorList>
            <consortium name="EnsemblMetazoa"/>
        </authorList>
    </citation>
    <scope>IDENTIFICATION</scope>
</reference>
<dbReference type="PANTHER" id="PTHR43917">
    <property type="match status" value="1"/>
</dbReference>
<evidence type="ECO:0000256" key="7">
    <source>
        <dbReference type="ARBA" id="ARBA00047960"/>
    </source>
</evidence>
<dbReference type="GO" id="GO:0005737">
    <property type="term" value="C:cytoplasm"/>
    <property type="evidence" value="ECO:0007669"/>
    <property type="project" value="UniProtKB-SubCell"/>
</dbReference>
<dbReference type="OrthoDB" id="422574at2759"/>
<dbReference type="InterPro" id="IPR051369">
    <property type="entry name" value="GST_Theta"/>
</dbReference>
<dbReference type="EC" id="2.5.1.18" evidence="4"/>
<evidence type="ECO:0000313" key="11">
    <source>
        <dbReference type="Proteomes" id="UP000007819"/>
    </source>
</evidence>
<dbReference type="Gene3D" id="1.20.1050.10">
    <property type="match status" value="2"/>
</dbReference>
<organism evidence="10 11">
    <name type="scientific">Acyrthosiphon pisum</name>
    <name type="common">Pea aphid</name>
    <dbReference type="NCBI Taxonomy" id="7029"/>
    <lineage>
        <taxon>Eukaryota</taxon>
        <taxon>Metazoa</taxon>
        <taxon>Ecdysozoa</taxon>
        <taxon>Arthropoda</taxon>
        <taxon>Hexapoda</taxon>
        <taxon>Insecta</taxon>
        <taxon>Pterygota</taxon>
        <taxon>Neoptera</taxon>
        <taxon>Paraneoptera</taxon>
        <taxon>Hemiptera</taxon>
        <taxon>Sternorrhyncha</taxon>
        <taxon>Aphidomorpha</taxon>
        <taxon>Aphidoidea</taxon>
        <taxon>Aphididae</taxon>
        <taxon>Macrosiphini</taxon>
        <taxon>Acyrthosiphon</taxon>
    </lineage>
</organism>
<comment type="catalytic activity">
    <reaction evidence="7">
        <text>RX + glutathione = an S-substituted glutathione + a halide anion + H(+)</text>
        <dbReference type="Rhea" id="RHEA:16437"/>
        <dbReference type="ChEBI" id="CHEBI:15378"/>
        <dbReference type="ChEBI" id="CHEBI:16042"/>
        <dbReference type="ChEBI" id="CHEBI:17792"/>
        <dbReference type="ChEBI" id="CHEBI:57925"/>
        <dbReference type="ChEBI" id="CHEBI:90779"/>
        <dbReference type="EC" id="2.5.1.18"/>
    </reaction>
</comment>
<dbReference type="AlphaFoldDB" id="A0A8R2H2Q0"/>
<dbReference type="PANTHER" id="PTHR43917:SF8">
    <property type="entry name" value="GH16740P-RELATED"/>
    <property type="match status" value="1"/>
</dbReference>
<comment type="subcellular location">
    <subcellularLocation>
        <location evidence="1">Cytoplasm</location>
    </subcellularLocation>
</comment>
<dbReference type="SUPFAM" id="SSF47616">
    <property type="entry name" value="GST C-terminal domain-like"/>
    <property type="match status" value="2"/>
</dbReference>
<evidence type="ECO:0000313" key="10">
    <source>
        <dbReference type="EnsemblMetazoa" id="XP_016656740.1"/>
    </source>
</evidence>
<keyword evidence="11" id="KW-1185">Reference proteome</keyword>
<comment type="similarity">
    <text evidence="2">Belongs to the GST superfamily. Theta family.</text>
</comment>
<keyword evidence="5" id="KW-0963">Cytoplasm</keyword>
<name>A0A8R2H2Q0_ACYPI</name>
<evidence type="ECO:0000256" key="3">
    <source>
        <dbReference type="ARBA" id="ARBA00011738"/>
    </source>
</evidence>
<dbReference type="PROSITE" id="PS50404">
    <property type="entry name" value="GST_NTER"/>
    <property type="match status" value="2"/>
</dbReference>
<dbReference type="FunFam" id="3.40.30.10:FF:000176">
    <property type="entry name" value="Glutathione S-transferase theta-1"/>
    <property type="match status" value="1"/>
</dbReference>
<dbReference type="CDD" id="cd03183">
    <property type="entry name" value="GST_C_Theta"/>
    <property type="match status" value="2"/>
</dbReference>
<dbReference type="InterPro" id="IPR004046">
    <property type="entry name" value="GST_C"/>
</dbReference>
<sequence length="468" mass="55003">MVTLKFYYDFLSQPCRTLYIFMKKTKIPFEPKPVNLRQGEHLTKEFVSLNPFKKVPFIDDKGTVLIESVSILRYLCRTYNVADHWYPKDIQRQALVDQYLEWQHNNTRAHCTEYFRHKALWPLKTGREANTEKVTVLENRMIENLNLLENIWLKDKPFLCGDEISVSDLVGACEVEQPRIAGFDPLVDRPNLTKWIARVQSEFSPYYEEAHQVIEQTADEYKRYVNELSKKISLNNMAKLIYYHNLLSQPSRALYMFFKKAEVPFEGKVVDLLKGEQFTAEFEAINPFKKVPVVNANGFVLIESIAILRYICRTYNVADHWYPKDSVKQAQVDEYLEWQHTNTRADCALYYLHKVLWPVMNGKPVNEQRVAQLEKKMITTLDLIENVWLKNKTFLSGNEISISDIIAICEIDQTRIAGYNPYANRPNLSNWKMRTATYLSPYYEEANEILEMHVAKYNKKYGKLNSHI</sequence>
<feature type="domain" description="GST C-terminal" evidence="9">
    <location>
        <begin position="89"/>
        <end position="228"/>
    </location>
</feature>
<dbReference type="InterPro" id="IPR040077">
    <property type="entry name" value="GST_C_Theta"/>
</dbReference>
<dbReference type="SUPFAM" id="SSF52833">
    <property type="entry name" value="Thioredoxin-like"/>
    <property type="match status" value="2"/>
</dbReference>
<evidence type="ECO:0000259" key="8">
    <source>
        <dbReference type="PROSITE" id="PS50404"/>
    </source>
</evidence>
<dbReference type="Gene3D" id="3.40.30.10">
    <property type="entry name" value="Glutaredoxin"/>
    <property type="match status" value="2"/>
</dbReference>
<comment type="subunit">
    <text evidence="3">Homodimer.</text>
</comment>
<dbReference type="EnsemblMetazoa" id="XM_016801251.2">
    <property type="protein sequence ID" value="XP_016656740.1"/>
    <property type="gene ID" value="LOC100168419"/>
</dbReference>
<dbReference type="PROSITE" id="PS50405">
    <property type="entry name" value="GST_CTER"/>
    <property type="match status" value="2"/>
</dbReference>
<dbReference type="SFLD" id="SFLDG00358">
    <property type="entry name" value="Main_(cytGST)"/>
    <property type="match status" value="2"/>
</dbReference>
<dbReference type="InterPro" id="IPR036249">
    <property type="entry name" value="Thioredoxin-like_sf"/>
</dbReference>
<dbReference type="SFLD" id="SFLDS00019">
    <property type="entry name" value="Glutathione_Transferase_(cytos"/>
    <property type="match status" value="2"/>
</dbReference>
<dbReference type="Proteomes" id="UP000007819">
    <property type="component" value="Chromosome A2"/>
</dbReference>
<gene>
    <name evidence="10" type="primary">100168419</name>
</gene>
<dbReference type="InterPro" id="IPR040075">
    <property type="entry name" value="GST_N_Theta"/>
</dbReference>
<evidence type="ECO:0000256" key="4">
    <source>
        <dbReference type="ARBA" id="ARBA00012452"/>
    </source>
</evidence>
<dbReference type="InterPro" id="IPR004045">
    <property type="entry name" value="Glutathione_S-Trfase_N"/>
</dbReference>